<gene>
    <name evidence="2" type="ORF">OH806_10550</name>
</gene>
<feature type="transmembrane region" description="Helical" evidence="1">
    <location>
        <begin position="102"/>
        <end position="120"/>
    </location>
</feature>
<dbReference type="Proteomes" id="UP001163719">
    <property type="component" value="Unassembled WGS sequence"/>
</dbReference>
<proteinExistence type="predicted"/>
<protein>
    <recommendedName>
        <fullName evidence="4">DoxX-like family protein</fullName>
    </recommendedName>
</protein>
<feature type="transmembrane region" description="Helical" evidence="1">
    <location>
        <begin position="47"/>
        <end position="67"/>
    </location>
</feature>
<evidence type="ECO:0000313" key="3">
    <source>
        <dbReference type="Proteomes" id="UP001163719"/>
    </source>
</evidence>
<name>A0ABT3HPK0_9FLAO</name>
<dbReference type="RefSeq" id="WP_264743645.1">
    <property type="nucleotide sequence ID" value="NZ_JAPDHV010000004.1"/>
</dbReference>
<sequence>MKIKILIFLLIITSLFGYLEWGGNNKSFLAEAEYSIFRQLIDDPKKIIHPFILLPLFGQLLLLFTLFQKIPNKILIYIGLACLSLLLGFMFFISILTTNFKTLASTLPFLTIAILTVKHLKNRIKQ</sequence>
<organism evidence="2 3">
    <name type="scientific">Chryseobacterium oryctis</name>
    <dbReference type="NCBI Taxonomy" id="2952618"/>
    <lineage>
        <taxon>Bacteria</taxon>
        <taxon>Pseudomonadati</taxon>
        <taxon>Bacteroidota</taxon>
        <taxon>Flavobacteriia</taxon>
        <taxon>Flavobacteriales</taxon>
        <taxon>Weeksellaceae</taxon>
        <taxon>Chryseobacterium group</taxon>
        <taxon>Chryseobacterium</taxon>
    </lineage>
</organism>
<comment type="caution">
    <text evidence="2">The sequence shown here is derived from an EMBL/GenBank/DDBJ whole genome shotgun (WGS) entry which is preliminary data.</text>
</comment>
<keyword evidence="3" id="KW-1185">Reference proteome</keyword>
<evidence type="ECO:0008006" key="4">
    <source>
        <dbReference type="Google" id="ProtNLM"/>
    </source>
</evidence>
<keyword evidence="1" id="KW-0812">Transmembrane</keyword>
<keyword evidence="1" id="KW-0472">Membrane</keyword>
<dbReference type="EMBL" id="JAPDHV010000004">
    <property type="protein sequence ID" value="MCW3161702.1"/>
    <property type="molecule type" value="Genomic_DNA"/>
</dbReference>
<feature type="transmembrane region" description="Helical" evidence="1">
    <location>
        <begin position="74"/>
        <end position="96"/>
    </location>
</feature>
<evidence type="ECO:0000313" key="2">
    <source>
        <dbReference type="EMBL" id="MCW3161702.1"/>
    </source>
</evidence>
<evidence type="ECO:0000256" key="1">
    <source>
        <dbReference type="SAM" id="Phobius"/>
    </source>
</evidence>
<keyword evidence="1" id="KW-1133">Transmembrane helix</keyword>
<accession>A0ABT3HPK0</accession>
<reference evidence="2" key="1">
    <citation type="submission" date="2022-10" db="EMBL/GenBank/DDBJ databases">
        <title>Chryseobacterium babae sp. nov. isolated from the gut of the beetle Oryctes rhinoceros, and Chryseobacterium kimseyorum sp. nov., isolated from a stick insect rearing cage.</title>
        <authorList>
            <person name="Shelomi M."/>
            <person name="Han C.-J."/>
            <person name="Chen W.-M."/>
            <person name="Chen H.-K."/>
            <person name="Liaw S.-J."/>
            <person name="Muhle E."/>
            <person name="Clermont D."/>
        </authorList>
    </citation>
    <scope>NUCLEOTIDE SEQUENCE</scope>
    <source>
        <strain evidence="2">WLa1L2M3</strain>
    </source>
</reference>